<organism evidence="1 2">
    <name type="scientific">Yersinia pekkanenii</name>
    <dbReference type="NCBI Taxonomy" id="1288385"/>
    <lineage>
        <taxon>Bacteria</taxon>
        <taxon>Pseudomonadati</taxon>
        <taxon>Pseudomonadota</taxon>
        <taxon>Gammaproteobacteria</taxon>
        <taxon>Enterobacterales</taxon>
        <taxon>Yersiniaceae</taxon>
        <taxon>Yersinia</taxon>
    </lineage>
</organism>
<dbReference type="AlphaFoldDB" id="A0A0T9RSQ7"/>
<gene>
    <name evidence="1" type="ORF">ERS008529_04932</name>
</gene>
<sequence>MTSLNIPEYEIVNVSDRSSEVVVLLTLLKDAYTHEHAPEEADTVFALTGILKLAHKLNSDLFCLLNNESGEAKS</sequence>
<reference evidence="2" key="1">
    <citation type="submission" date="2015-03" db="EMBL/GenBank/DDBJ databases">
        <authorList>
            <consortium name="Pathogen Informatics"/>
        </authorList>
    </citation>
    <scope>NUCLEOTIDE SEQUENCE [LARGE SCALE GENOMIC DNA]</scope>
    <source>
        <strain evidence="2">A125KOH2</strain>
    </source>
</reference>
<evidence type="ECO:0000313" key="2">
    <source>
        <dbReference type="Proteomes" id="UP000045840"/>
    </source>
</evidence>
<name>A0A0T9RSQ7_9GAMM</name>
<evidence type="ECO:0000313" key="1">
    <source>
        <dbReference type="EMBL" id="CNI81986.1"/>
    </source>
</evidence>
<accession>A0A0T9RSQ7</accession>
<dbReference type="RefSeq" id="WP_049615665.1">
    <property type="nucleotide sequence ID" value="NZ_CQAZ01000184.1"/>
</dbReference>
<dbReference type="Proteomes" id="UP000045840">
    <property type="component" value="Unassembled WGS sequence"/>
</dbReference>
<proteinExistence type="predicted"/>
<protein>
    <submittedName>
        <fullName evidence="1">Uncharacterized protein</fullName>
    </submittedName>
</protein>
<dbReference type="EMBL" id="CQAZ01000184">
    <property type="protein sequence ID" value="CNI81986.1"/>
    <property type="molecule type" value="Genomic_DNA"/>
</dbReference>